<proteinExistence type="predicted"/>
<keyword evidence="2" id="KW-1185">Reference proteome</keyword>
<dbReference type="OrthoDB" id="7813413at2"/>
<dbReference type="AlphaFoldDB" id="A0A1I0PMN8"/>
<dbReference type="RefSeq" id="WP_143064313.1">
    <property type="nucleotide sequence ID" value="NZ_FOJB01000001.1"/>
</dbReference>
<dbReference type="EMBL" id="FOJB01000001">
    <property type="protein sequence ID" value="SEW15521.1"/>
    <property type="molecule type" value="Genomic_DNA"/>
</dbReference>
<dbReference type="Proteomes" id="UP000199650">
    <property type="component" value="Unassembled WGS sequence"/>
</dbReference>
<evidence type="ECO:0000313" key="2">
    <source>
        <dbReference type="Proteomes" id="UP000199650"/>
    </source>
</evidence>
<gene>
    <name evidence="1" type="ORF">SAMN05444851_1747</name>
</gene>
<evidence type="ECO:0000313" key="1">
    <source>
        <dbReference type="EMBL" id="SEW15521.1"/>
    </source>
</evidence>
<name>A0A1I0PMN8_9RHOB</name>
<accession>A0A1I0PMN8</accession>
<organism evidence="1 2">
    <name type="scientific">Aliiroseovarius sediminilitoris</name>
    <dbReference type="NCBI Taxonomy" id="1173584"/>
    <lineage>
        <taxon>Bacteria</taxon>
        <taxon>Pseudomonadati</taxon>
        <taxon>Pseudomonadota</taxon>
        <taxon>Alphaproteobacteria</taxon>
        <taxon>Rhodobacterales</taxon>
        <taxon>Paracoccaceae</taxon>
        <taxon>Aliiroseovarius</taxon>
    </lineage>
</organism>
<protein>
    <submittedName>
        <fullName evidence="1">Uncharacterized protein</fullName>
    </submittedName>
</protein>
<dbReference type="STRING" id="1173584.SAMN05444851_1747"/>
<reference evidence="1 2" key="1">
    <citation type="submission" date="2016-10" db="EMBL/GenBank/DDBJ databases">
        <authorList>
            <person name="de Groot N.N."/>
        </authorList>
    </citation>
    <scope>NUCLEOTIDE SEQUENCE [LARGE SCALE GENOMIC DNA]</scope>
    <source>
        <strain evidence="1 2">DSM 29439</strain>
    </source>
</reference>
<sequence>MAQDQMCRDRSIGLIRLGGAIEFGTSVPISDADDHLTLSGALDALPRLRPVLPVETWIYGTNGDSA</sequence>